<dbReference type="InterPro" id="IPR002190">
    <property type="entry name" value="MHD_dom"/>
</dbReference>
<evidence type="ECO:0000259" key="2">
    <source>
        <dbReference type="PROSITE" id="PS50838"/>
    </source>
</evidence>
<dbReference type="Pfam" id="PF01454">
    <property type="entry name" value="MAGE"/>
    <property type="match status" value="1"/>
</dbReference>
<evidence type="ECO:0000313" key="4">
    <source>
        <dbReference type="RefSeq" id="XP_017886048.1"/>
    </source>
</evidence>
<dbReference type="GO" id="GO:0005634">
    <property type="term" value="C:nucleus"/>
    <property type="evidence" value="ECO:0007669"/>
    <property type="project" value="TreeGrafter"/>
</dbReference>
<dbReference type="SMART" id="SM01373">
    <property type="entry name" value="MAGE"/>
    <property type="match status" value="1"/>
</dbReference>
<organism evidence="3 4">
    <name type="scientific">Ceratina calcarata</name>
    <dbReference type="NCBI Taxonomy" id="156304"/>
    <lineage>
        <taxon>Eukaryota</taxon>
        <taxon>Metazoa</taxon>
        <taxon>Ecdysozoa</taxon>
        <taxon>Arthropoda</taxon>
        <taxon>Hexapoda</taxon>
        <taxon>Insecta</taxon>
        <taxon>Pterygota</taxon>
        <taxon>Neoptera</taxon>
        <taxon>Endopterygota</taxon>
        <taxon>Hymenoptera</taxon>
        <taxon>Apocrita</taxon>
        <taxon>Aculeata</taxon>
        <taxon>Apoidea</taxon>
        <taxon>Anthophila</taxon>
        <taxon>Apidae</taxon>
        <taxon>Ceratina</taxon>
        <taxon>Zadontomerus</taxon>
    </lineage>
</organism>
<sequence length="262" mass="29997">MSKRHYSQLTRKKTNTSIGSNDYTHSQPSTSNCNGIPSKSLSQHSVVSEEQSQLTNKLLRYLLMLSNGKQVVTKARIVKNVLDNQGRYFHPVMVKVKNILSQIFGIQLVELEGNKYILVNEIENRLPHIESSASEKSQQVLLFLVLTHIFMHEQLCTEGSLSNFLGNLGIDLDRNYHPYFGDVKHLVSEVFVAQKYLDKITLEKDSGTKIEYKWGPRAETFSRRAAFEFVSKVYNGRPLKSWALQYNILTAHESSNQTERDD</sequence>
<dbReference type="Gene3D" id="1.10.10.1200">
    <property type="entry name" value="MAGE homology domain, winged helix WH1 motif"/>
    <property type="match status" value="1"/>
</dbReference>
<feature type="region of interest" description="Disordered" evidence="1">
    <location>
        <begin position="1"/>
        <end position="40"/>
    </location>
</feature>
<feature type="compositionally biased region" description="Basic residues" evidence="1">
    <location>
        <begin position="1"/>
        <end position="14"/>
    </location>
</feature>
<dbReference type="InterPro" id="IPR041899">
    <property type="entry name" value="MAGE_WH2"/>
</dbReference>
<dbReference type="PROSITE" id="PS50838">
    <property type="entry name" value="MAGE"/>
    <property type="match status" value="1"/>
</dbReference>
<dbReference type="PANTHER" id="PTHR11736:SF14">
    <property type="entry name" value="NSE3 HOMOLOG, SMC5-SMC6 COMPLEX COMPONENT"/>
    <property type="match status" value="1"/>
</dbReference>
<dbReference type="AlphaFoldDB" id="A0AAJ7NAS3"/>
<dbReference type="Gene3D" id="1.10.10.1210">
    <property type="entry name" value="MAGE homology domain, winged helix WH2 motif"/>
    <property type="match status" value="1"/>
</dbReference>
<dbReference type="Proteomes" id="UP000694925">
    <property type="component" value="Unplaced"/>
</dbReference>
<evidence type="ECO:0000313" key="3">
    <source>
        <dbReference type="Proteomes" id="UP000694925"/>
    </source>
</evidence>
<dbReference type="PANTHER" id="PTHR11736">
    <property type="entry name" value="MELANOMA-ASSOCIATED ANTIGEN MAGE ANTIGEN"/>
    <property type="match status" value="1"/>
</dbReference>
<keyword evidence="3" id="KW-1185">Reference proteome</keyword>
<reference evidence="4" key="1">
    <citation type="submission" date="2025-08" db="UniProtKB">
        <authorList>
            <consortium name="RefSeq"/>
        </authorList>
    </citation>
    <scope>IDENTIFICATION</scope>
    <source>
        <tissue evidence="4">Whole body</tissue>
    </source>
</reference>
<accession>A0AAJ7NAS3</accession>
<dbReference type="GeneID" id="108628560"/>
<protein>
    <submittedName>
        <fullName evidence="4">Non-structural maintenance of chromosomes element 3 homolog isoform X1</fullName>
    </submittedName>
</protein>
<proteinExistence type="predicted"/>
<dbReference type="RefSeq" id="XP_017886048.1">
    <property type="nucleotide sequence ID" value="XM_018030559.2"/>
</dbReference>
<dbReference type="InterPro" id="IPR041898">
    <property type="entry name" value="MAGE_WH1"/>
</dbReference>
<dbReference type="InterPro" id="IPR037445">
    <property type="entry name" value="MAGE"/>
</dbReference>
<name>A0AAJ7NAS3_9HYME</name>
<feature type="domain" description="MAGE" evidence="2">
    <location>
        <begin position="51"/>
        <end position="238"/>
    </location>
</feature>
<feature type="compositionally biased region" description="Polar residues" evidence="1">
    <location>
        <begin position="15"/>
        <end position="39"/>
    </location>
</feature>
<gene>
    <name evidence="4" type="primary">LOC108628560</name>
</gene>
<evidence type="ECO:0000256" key="1">
    <source>
        <dbReference type="SAM" id="MobiDB-lite"/>
    </source>
</evidence>
<dbReference type="KEGG" id="ccal:108628560"/>